<organism evidence="2 3">
    <name type="scientific">Segatella hominis</name>
    <dbReference type="NCBI Taxonomy" id="2518605"/>
    <lineage>
        <taxon>Bacteria</taxon>
        <taxon>Pseudomonadati</taxon>
        <taxon>Bacteroidota</taxon>
        <taxon>Bacteroidia</taxon>
        <taxon>Bacteroidales</taxon>
        <taxon>Prevotellaceae</taxon>
        <taxon>Segatella</taxon>
    </lineage>
</organism>
<sequence>MASISIKPEREYLREIAAKIKNGRYAIPVFQRDFVWKKEQVLDLFDSISKGYPIGSIILWKPEENHDSRAKDIISDKIINVSSPEFYVLDGRQRLTTFYGCVTKLEAKEDVLKIVYNLDKDCFEYARGRSKDYIMELPDVYDTLSLLTCLQKLMSSISDKEKLATYVDRAKAMNARLQSYEIGEVQIENCSLDEAGTVFSRINSKGTDISKVSMLQAIYYKDERTPLLSDEINDLISSLAAYGFEDLRQDDILNCCCRYIGKNFYDSNIMEDLVKNDLTQHLDSIKSDVTKAVSFLHDECGVLSYKMLPYAKQLVGITNFFKEIKEPSESQIKELKKWFFYTTVCQSFQNSSLTAVRPIFRDLDKFIKGESQDAVEKYGNIQIPYLDFRFSTQSALSNLLMITLANIYVKRSAASDLAYIGQGKLLQDSPVGIFLFLNSQDKQIFSHIINGGDLDFIDFEKYALTQDMLKLLKEGNFNDFKRQRDLLLVNAEKELLQQVGLLVE</sequence>
<dbReference type="Pfam" id="PF03235">
    <property type="entry name" value="GmrSD_N"/>
    <property type="match status" value="1"/>
</dbReference>
<dbReference type="GeneID" id="302995283"/>
<feature type="domain" description="GmrSD restriction endonucleases N-terminal" evidence="1">
    <location>
        <begin position="14"/>
        <end position="219"/>
    </location>
</feature>
<dbReference type="AlphaFoldDB" id="A0A4Y8VL81"/>
<proteinExistence type="predicted"/>
<dbReference type="PANTHER" id="PTHR37292:SF2">
    <property type="entry name" value="DUF262 DOMAIN-CONTAINING PROTEIN"/>
    <property type="match status" value="1"/>
</dbReference>
<dbReference type="PANTHER" id="PTHR37292">
    <property type="entry name" value="VNG6097C"/>
    <property type="match status" value="1"/>
</dbReference>
<protein>
    <submittedName>
        <fullName evidence="2">DUF262 domain-containing protein</fullName>
    </submittedName>
</protein>
<dbReference type="Proteomes" id="UP000297872">
    <property type="component" value="Unassembled WGS sequence"/>
</dbReference>
<evidence type="ECO:0000259" key="1">
    <source>
        <dbReference type="Pfam" id="PF03235"/>
    </source>
</evidence>
<dbReference type="EMBL" id="SGVY01000017">
    <property type="protein sequence ID" value="TFH81217.1"/>
    <property type="molecule type" value="Genomic_DNA"/>
</dbReference>
<name>A0A4Y8VL81_9BACT</name>
<comment type="caution">
    <text evidence="2">The sequence shown here is derived from an EMBL/GenBank/DDBJ whole genome shotgun (WGS) entry which is preliminary data.</text>
</comment>
<gene>
    <name evidence="2" type="ORF">EXN75_08260</name>
</gene>
<dbReference type="InterPro" id="IPR004919">
    <property type="entry name" value="GmrSD_N"/>
</dbReference>
<keyword evidence="3" id="KW-1185">Reference proteome</keyword>
<evidence type="ECO:0000313" key="3">
    <source>
        <dbReference type="Proteomes" id="UP000297872"/>
    </source>
</evidence>
<evidence type="ECO:0000313" key="2">
    <source>
        <dbReference type="EMBL" id="TFH81217.1"/>
    </source>
</evidence>
<accession>A0A4Y8VL81</accession>
<dbReference type="RefSeq" id="WP_134843422.1">
    <property type="nucleotide sequence ID" value="NZ_JAXWHX010000002.1"/>
</dbReference>
<dbReference type="OrthoDB" id="9798761at2"/>
<reference evidence="2 3" key="1">
    <citation type="submission" date="2019-02" db="EMBL/GenBank/DDBJ databases">
        <title>Draft Genome Sequence of the Prevotella sp. BCRC 81118, Isolated from Human Feces.</title>
        <authorList>
            <person name="Huang C.-H."/>
        </authorList>
    </citation>
    <scope>NUCLEOTIDE SEQUENCE [LARGE SCALE GENOMIC DNA]</scope>
    <source>
        <strain evidence="2 3">BCRC 81118</strain>
    </source>
</reference>